<dbReference type="GO" id="GO:0019154">
    <property type="term" value="F:glycolate dehydrogenase activity"/>
    <property type="evidence" value="ECO:0007669"/>
    <property type="project" value="UniProtKB-EC"/>
</dbReference>
<evidence type="ECO:0000313" key="8">
    <source>
        <dbReference type="EMBL" id="CAA9454161.1"/>
    </source>
</evidence>
<keyword evidence="2" id="KW-0479">Metal-binding</keyword>
<evidence type="ECO:0000256" key="1">
    <source>
        <dbReference type="ARBA" id="ARBA00022485"/>
    </source>
</evidence>
<accession>A0A6J4QUU4</accession>
<dbReference type="GO" id="GO:0046872">
    <property type="term" value="F:metal ion binding"/>
    <property type="evidence" value="ECO:0007669"/>
    <property type="project" value="UniProtKB-KW"/>
</dbReference>
<feature type="domain" description="4Fe-4S ferredoxin-type" evidence="7">
    <location>
        <begin position="135"/>
        <end position="158"/>
    </location>
</feature>
<proteinExistence type="predicted"/>
<dbReference type="PANTHER" id="PTHR32479">
    <property type="entry name" value="GLYCOLATE OXIDASE IRON-SULFUR SUBUNIT"/>
    <property type="match status" value="1"/>
</dbReference>
<dbReference type="EC" id="1.1.99.14" evidence="8"/>
<dbReference type="InterPro" id="IPR017896">
    <property type="entry name" value="4Fe4S_Fe-S-bd"/>
</dbReference>
<keyword evidence="5" id="KW-0411">Iron-sulfur</keyword>
<keyword evidence="3" id="KW-0677">Repeat</keyword>
<dbReference type="AlphaFoldDB" id="A0A6J4QUU4"/>
<organism evidence="8">
    <name type="scientific">uncultured Rubrobacteraceae bacterium</name>
    <dbReference type="NCBI Taxonomy" id="349277"/>
    <lineage>
        <taxon>Bacteria</taxon>
        <taxon>Bacillati</taxon>
        <taxon>Actinomycetota</taxon>
        <taxon>Rubrobacteria</taxon>
        <taxon>Rubrobacterales</taxon>
        <taxon>Rubrobacteraceae</taxon>
        <taxon>environmental samples</taxon>
    </lineage>
</organism>
<dbReference type="SUPFAM" id="SSF54862">
    <property type="entry name" value="4Fe-4S ferredoxins"/>
    <property type="match status" value="1"/>
</dbReference>
<dbReference type="GO" id="GO:0051539">
    <property type="term" value="F:4 iron, 4 sulfur cluster binding"/>
    <property type="evidence" value="ECO:0007669"/>
    <property type="project" value="UniProtKB-KW"/>
</dbReference>
<dbReference type="PROSITE" id="PS51379">
    <property type="entry name" value="4FE4S_FER_2"/>
    <property type="match status" value="2"/>
</dbReference>
<evidence type="ECO:0000259" key="7">
    <source>
        <dbReference type="PROSITE" id="PS51379"/>
    </source>
</evidence>
<reference evidence="8" key="1">
    <citation type="submission" date="2020-02" db="EMBL/GenBank/DDBJ databases">
        <authorList>
            <person name="Meier V. D."/>
        </authorList>
    </citation>
    <scope>NUCLEOTIDE SEQUENCE</scope>
    <source>
        <strain evidence="8">AVDCRST_MAG28</strain>
    </source>
</reference>
<dbReference type="PROSITE" id="PS00198">
    <property type="entry name" value="4FE4S_FER_1"/>
    <property type="match status" value="2"/>
</dbReference>
<dbReference type="Pfam" id="PF13183">
    <property type="entry name" value="Fer4_8"/>
    <property type="match status" value="1"/>
</dbReference>
<keyword evidence="8" id="KW-0560">Oxidoreductase</keyword>
<protein>
    <submittedName>
        <fullName evidence="8">Glycolate dehydrogenase, iron-sulfur subunit GlcF</fullName>
        <ecNumber evidence="8">1.1.99.14</ecNumber>
    </submittedName>
</protein>
<keyword evidence="4" id="KW-0408">Iron</keyword>
<evidence type="ECO:0000256" key="4">
    <source>
        <dbReference type="ARBA" id="ARBA00023004"/>
    </source>
</evidence>
<dbReference type="InterPro" id="IPR004017">
    <property type="entry name" value="Cys_rich_dom"/>
</dbReference>
<gene>
    <name evidence="8" type="ORF">AVDCRST_MAG28-2161</name>
</gene>
<feature type="compositionally biased region" description="Polar residues" evidence="6">
    <location>
        <begin position="9"/>
        <end position="21"/>
    </location>
</feature>
<evidence type="ECO:0000256" key="5">
    <source>
        <dbReference type="ARBA" id="ARBA00023014"/>
    </source>
</evidence>
<dbReference type="Pfam" id="PF02754">
    <property type="entry name" value="CCG"/>
    <property type="match status" value="2"/>
</dbReference>
<evidence type="ECO:0000256" key="2">
    <source>
        <dbReference type="ARBA" id="ARBA00022723"/>
    </source>
</evidence>
<evidence type="ECO:0000256" key="6">
    <source>
        <dbReference type="SAM" id="MobiDB-lite"/>
    </source>
</evidence>
<dbReference type="InterPro" id="IPR017900">
    <property type="entry name" value="4Fe4S_Fe_S_CS"/>
</dbReference>
<feature type="domain" description="4Fe-4S ferredoxin-type" evidence="7">
    <location>
        <begin position="84"/>
        <end position="114"/>
    </location>
</feature>
<evidence type="ECO:0000256" key="3">
    <source>
        <dbReference type="ARBA" id="ARBA00022737"/>
    </source>
</evidence>
<feature type="region of interest" description="Disordered" evidence="6">
    <location>
        <begin position="1"/>
        <end position="52"/>
    </location>
</feature>
<dbReference type="InterPro" id="IPR009051">
    <property type="entry name" value="Helical_ferredxn"/>
</dbReference>
<keyword evidence="1" id="KW-0004">4Fe-4S</keyword>
<sequence length="507" mass="56486">MTEQDRPNPRQTGNRYDATQGTERRNDQAGTTREQAMAGAVGAGSPQDVGQDTFSATTESLQHTMGHDRPESGSYTFPAFDSHHPPEKDLIDDCVHCGFCLPTCPTYVLFGEEMDSPRGRIYLMNKGLTEEPMNDTMVRHWDLCLGCMACVTACPSGVQYDKLIEATRAQVERRYERRADDKAFREMIFQLFPYRKRLRLAAGPLRLYQRFGIGDKLKKAGVMSRLPARMRAMEALMPALQKEERIPEYTSPTGERRKRVGVLTGCVQQVFFSQVNSATIRVLAAEGCEVVAPKDQGCCGALSTHAGREEESLNFARKTIETFERENLDNVIVNAAGCGSTMKEYAYLLRDDPEYAERAKKFSSKVKDVSEFLQEIGTVAERHPLPLSAAYHDACHLAHQQGVRTQPRKTLKQIPGMEVREIKEAEVCCGSAGIYNMVEPEPAAELGERKAKNVLKTGAQMIVTSNPGCILQIQASLKKMGHDIPMAHPMEVLDASIRGEPVESLFR</sequence>
<dbReference type="EMBL" id="CADCVE010000043">
    <property type="protein sequence ID" value="CAA9454161.1"/>
    <property type="molecule type" value="Genomic_DNA"/>
</dbReference>
<name>A0A6J4QUU4_9ACTN</name>
<dbReference type="Gene3D" id="1.10.1060.10">
    <property type="entry name" value="Alpha-helical ferredoxin"/>
    <property type="match status" value="1"/>
</dbReference>
<dbReference type="PANTHER" id="PTHR32479:SF17">
    <property type="entry name" value="GLYCOLATE OXIDASE IRON-SULFUR SUBUNIT"/>
    <property type="match status" value="1"/>
</dbReference>